<reference evidence="1 2" key="1">
    <citation type="journal article" date="2015" name="Proc. Natl. Acad. Sci. U.S.A.">
        <title>The resurrection genome of Boea hygrometrica: A blueprint for survival of dehydration.</title>
        <authorList>
            <person name="Xiao L."/>
            <person name="Yang G."/>
            <person name="Zhang L."/>
            <person name="Yang X."/>
            <person name="Zhao S."/>
            <person name="Ji Z."/>
            <person name="Zhou Q."/>
            <person name="Hu M."/>
            <person name="Wang Y."/>
            <person name="Chen M."/>
            <person name="Xu Y."/>
            <person name="Jin H."/>
            <person name="Xiao X."/>
            <person name="Hu G."/>
            <person name="Bao F."/>
            <person name="Hu Y."/>
            <person name="Wan P."/>
            <person name="Li L."/>
            <person name="Deng X."/>
            <person name="Kuang T."/>
            <person name="Xiang C."/>
            <person name="Zhu J.K."/>
            <person name="Oliver M.J."/>
            <person name="He Y."/>
        </authorList>
    </citation>
    <scope>NUCLEOTIDE SEQUENCE [LARGE SCALE GENOMIC DNA]</scope>
    <source>
        <strain evidence="2">cv. XS01</strain>
    </source>
</reference>
<name>A0A2Z7BLT1_9LAMI</name>
<organism evidence="1 2">
    <name type="scientific">Dorcoceras hygrometricum</name>
    <dbReference type="NCBI Taxonomy" id="472368"/>
    <lineage>
        <taxon>Eukaryota</taxon>
        <taxon>Viridiplantae</taxon>
        <taxon>Streptophyta</taxon>
        <taxon>Embryophyta</taxon>
        <taxon>Tracheophyta</taxon>
        <taxon>Spermatophyta</taxon>
        <taxon>Magnoliopsida</taxon>
        <taxon>eudicotyledons</taxon>
        <taxon>Gunneridae</taxon>
        <taxon>Pentapetalae</taxon>
        <taxon>asterids</taxon>
        <taxon>lamiids</taxon>
        <taxon>Lamiales</taxon>
        <taxon>Gesneriaceae</taxon>
        <taxon>Didymocarpoideae</taxon>
        <taxon>Trichosporeae</taxon>
        <taxon>Loxocarpinae</taxon>
        <taxon>Dorcoceras</taxon>
    </lineage>
</organism>
<keyword evidence="2" id="KW-1185">Reference proteome</keyword>
<dbReference type="AlphaFoldDB" id="A0A2Z7BLT1"/>
<gene>
    <name evidence="1" type="ORF">F511_35354</name>
</gene>
<evidence type="ECO:0000313" key="1">
    <source>
        <dbReference type="EMBL" id="KZV34339.1"/>
    </source>
</evidence>
<proteinExistence type="predicted"/>
<protein>
    <submittedName>
        <fullName evidence="1">Uncharacterized protein</fullName>
    </submittedName>
</protein>
<evidence type="ECO:0000313" key="2">
    <source>
        <dbReference type="Proteomes" id="UP000250235"/>
    </source>
</evidence>
<dbReference type="Proteomes" id="UP000250235">
    <property type="component" value="Unassembled WGS sequence"/>
</dbReference>
<accession>A0A2Z7BLT1</accession>
<sequence>MKVMMNSEILSDVNSAAQQYVASDLIYSITLMWKISSEMFCNLIKSTLNYDLALQALN</sequence>
<dbReference type="EMBL" id="KV005088">
    <property type="protein sequence ID" value="KZV34339.1"/>
    <property type="molecule type" value="Genomic_DNA"/>
</dbReference>